<gene>
    <name evidence="2" type="ORF">SLEP1_g31337</name>
</gene>
<dbReference type="AlphaFoldDB" id="A0AAV5K853"/>
<dbReference type="EMBL" id="BPVZ01000057">
    <property type="protein sequence ID" value="GKV21351.1"/>
    <property type="molecule type" value="Genomic_DNA"/>
</dbReference>
<dbReference type="SUPFAM" id="SSF53098">
    <property type="entry name" value="Ribonuclease H-like"/>
    <property type="match status" value="1"/>
</dbReference>
<dbReference type="GO" id="GO:0003676">
    <property type="term" value="F:nucleic acid binding"/>
    <property type="evidence" value="ECO:0007669"/>
    <property type="project" value="InterPro"/>
</dbReference>
<dbReference type="PANTHER" id="PTHR48475">
    <property type="entry name" value="RIBONUCLEASE H"/>
    <property type="match status" value="1"/>
</dbReference>
<evidence type="ECO:0000313" key="3">
    <source>
        <dbReference type="Proteomes" id="UP001054252"/>
    </source>
</evidence>
<proteinExistence type="predicted"/>
<evidence type="ECO:0000313" key="2">
    <source>
        <dbReference type="EMBL" id="GKV21351.1"/>
    </source>
</evidence>
<dbReference type="GO" id="GO:0004523">
    <property type="term" value="F:RNA-DNA hybrid ribonuclease activity"/>
    <property type="evidence" value="ECO:0007669"/>
    <property type="project" value="InterPro"/>
</dbReference>
<organism evidence="2 3">
    <name type="scientific">Rubroshorea leprosula</name>
    <dbReference type="NCBI Taxonomy" id="152421"/>
    <lineage>
        <taxon>Eukaryota</taxon>
        <taxon>Viridiplantae</taxon>
        <taxon>Streptophyta</taxon>
        <taxon>Embryophyta</taxon>
        <taxon>Tracheophyta</taxon>
        <taxon>Spermatophyta</taxon>
        <taxon>Magnoliopsida</taxon>
        <taxon>eudicotyledons</taxon>
        <taxon>Gunneridae</taxon>
        <taxon>Pentapetalae</taxon>
        <taxon>rosids</taxon>
        <taxon>malvids</taxon>
        <taxon>Malvales</taxon>
        <taxon>Dipterocarpaceae</taxon>
        <taxon>Rubroshorea</taxon>
    </lineage>
</organism>
<feature type="domain" description="RNase H type-1" evidence="1">
    <location>
        <begin position="28"/>
        <end position="141"/>
    </location>
</feature>
<evidence type="ECO:0000259" key="1">
    <source>
        <dbReference type="Pfam" id="PF13456"/>
    </source>
</evidence>
<dbReference type="PANTHER" id="PTHR48475:SF2">
    <property type="entry name" value="RIBONUCLEASE H"/>
    <property type="match status" value="1"/>
</dbReference>
<dbReference type="Gene3D" id="3.30.420.10">
    <property type="entry name" value="Ribonuclease H-like superfamily/Ribonuclease H"/>
    <property type="match status" value="1"/>
</dbReference>
<keyword evidence="3" id="KW-1185">Reference proteome</keyword>
<dbReference type="InterPro" id="IPR036397">
    <property type="entry name" value="RNaseH_sf"/>
</dbReference>
<sequence>MGSRTGGIRDNISIEVCNLSSSTDGASSSKGSRAGAFLVGLDGYRSEHALKFNFDATNNMAEYEALLLGLQLALELKVMAIRVYSDLQLMVNQVNSIYEVVNLVMMKYVALVAELKCKFQKFCLSKIPRTENEQANSLSKFIFNSSLSSRSVFVEVLDEPSFMKPRMMKISTDPNTPSWTDPIVSFLRDGSMPEDK</sequence>
<name>A0AAV5K853_9ROSI</name>
<dbReference type="InterPro" id="IPR002156">
    <property type="entry name" value="RNaseH_domain"/>
</dbReference>
<reference evidence="2 3" key="1">
    <citation type="journal article" date="2021" name="Commun. Biol.">
        <title>The genome of Shorea leprosula (Dipterocarpaceae) highlights the ecological relevance of drought in aseasonal tropical rainforests.</title>
        <authorList>
            <person name="Ng K.K.S."/>
            <person name="Kobayashi M.J."/>
            <person name="Fawcett J.A."/>
            <person name="Hatakeyama M."/>
            <person name="Paape T."/>
            <person name="Ng C.H."/>
            <person name="Ang C.C."/>
            <person name="Tnah L.H."/>
            <person name="Lee C.T."/>
            <person name="Nishiyama T."/>
            <person name="Sese J."/>
            <person name="O'Brien M.J."/>
            <person name="Copetti D."/>
            <person name="Mohd Noor M.I."/>
            <person name="Ong R.C."/>
            <person name="Putra M."/>
            <person name="Sireger I.Z."/>
            <person name="Indrioko S."/>
            <person name="Kosugi Y."/>
            <person name="Izuno A."/>
            <person name="Isagi Y."/>
            <person name="Lee S.L."/>
            <person name="Shimizu K.K."/>
        </authorList>
    </citation>
    <scope>NUCLEOTIDE SEQUENCE [LARGE SCALE GENOMIC DNA]</scope>
    <source>
        <strain evidence="2">214</strain>
    </source>
</reference>
<protein>
    <recommendedName>
        <fullName evidence="1">RNase H type-1 domain-containing protein</fullName>
    </recommendedName>
</protein>
<dbReference type="Pfam" id="PF13456">
    <property type="entry name" value="RVT_3"/>
    <property type="match status" value="1"/>
</dbReference>
<dbReference type="Proteomes" id="UP001054252">
    <property type="component" value="Unassembled WGS sequence"/>
</dbReference>
<accession>A0AAV5K853</accession>
<dbReference type="InterPro" id="IPR012337">
    <property type="entry name" value="RNaseH-like_sf"/>
</dbReference>
<comment type="caution">
    <text evidence="2">The sequence shown here is derived from an EMBL/GenBank/DDBJ whole genome shotgun (WGS) entry which is preliminary data.</text>
</comment>